<dbReference type="InterPro" id="IPR051319">
    <property type="entry name" value="Oligoribo/pAp-PDE_c-di-AMP_PDE"/>
</dbReference>
<dbReference type="OrthoDB" id="9803668at2"/>
<dbReference type="STRING" id="471514.AN477_22345"/>
<keyword evidence="4" id="KW-1185">Reference proteome</keyword>
<gene>
    <name evidence="3" type="ORF">AN477_22345</name>
</gene>
<comment type="caution">
    <text evidence="3">The sequence shown here is derived from an EMBL/GenBank/DDBJ whole genome shotgun (WGS) entry which is preliminary data.</text>
</comment>
<dbReference type="Proteomes" id="UP000050482">
    <property type="component" value="Unassembled WGS sequence"/>
</dbReference>
<evidence type="ECO:0000259" key="2">
    <source>
        <dbReference type="Pfam" id="PF02272"/>
    </source>
</evidence>
<name>A0A0P9CLC8_9BACL</name>
<evidence type="ECO:0000313" key="4">
    <source>
        <dbReference type="Proteomes" id="UP000050482"/>
    </source>
</evidence>
<dbReference type="PANTHER" id="PTHR47618:SF1">
    <property type="entry name" value="BIFUNCTIONAL OLIGORIBONUCLEASE AND PAP PHOSPHATASE NRNA"/>
    <property type="match status" value="1"/>
</dbReference>
<dbReference type="RefSeq" id="WP_054971400.1">
    <property type="nucleotide sequence ID" value="NZ_LJCO01000103.1"/>
</dbReference>
<dbReference type="Gene3D" id="3.90.1640.10">
    <property type="entry name" value="inorganic pyrophosphatase (n-terminal core)"/>
    <property type="match status" value="1"/>
</dbReference>
<feature type="domain" description="DDH" evidence="1">
    <location>
        <begin position="41"/>
        <end position="179"/>
    </location>
</feature>
<dbReference type="InterPro" id="IPR038763">
    <property type="entry name" value="DHH_sf"/>
</dbReference>
<dbReference type="PANTHER" id="PTHR47618">
    <property type="entry name" value="BIFUNCTIONAL OLIGORIBONUCLEASE AND PAP PHOSPHATASE NRNA"/>
    <property type="match status" value="1"/>
</dbReference>
<dbReference type="InterPro" id="IPR003156">
    <property type="entry name" value="DHHA1_dom"/>
</dbReference>
<evidence type="ECO:0000313" key="3">
    <source>
        <dbReference type="EMBL" id="KPV39832.1"/>
    </source>
</evidence>
<dbReference type="Pfam" id="PF01368">
    <property type="entry name" value="DHH"/>
    <property type="match status" value="1"/>
</dbReference>
<dbReference type="PATRIC" id="fig|471514.4.peg.1282"/>
<dbReference type="EMBL" id="LJCO01000103">
    <property type="protein sequence ID" value="KPV39832.1"/>
    <property type="molecule type" value="Genomic_DNA"/>
</dbReference>
<reference evidence="3 4" key="1">
    <citation type="submission" date="2015-09" db="EMBL/GenBank/DDBJ databases">
        <title>Draft genome sequence of Alicyclobacillus ferrooxydans DSM 22381.</title>
        <authorList>
            <person name="Hemp J."/>
        </authorList>
    </citation>
    <scope>NUCLEOTIDE SEQUENCE [LARGE SCALE GENOMIC DNA]</scope>
    <source>
        <strain evidence="3 4">TC-34</strain>
    </source>
</reference>
<dbReference type="Gene3D" id="3.10.310.30">
    <property type="match status" value="1"/>
</dbReference>
<protein>
    <submittedName>
        <fullName evidence="3">Exopolyphosphatase</fullName>
    </submittedName>
</protein>
<accession>A0A0P9CLC8</accession>
<dbReference type="Pfam" id="PF02272">
    <property type="entry name" value="DHHA1"/>
    <property type="match status" value="1"/>
</dbReference>
<evidence type="ECO:0000259" key="1">
    <source>
        <dbReference type="Pfam" id="PF01368"/>
    </source>
</evidence>
<organism evidence="3 4">
    <name type="scientific">Alicyclobacillus ferrooxydans</name>
    <dbReference type="NCBI Taxonomy" id="471514"/>
    <lineage>
        <taxon>Bacteria</taxon>
        <taxon>Bacillati</taxon>
        <taxon>Bacillota</taxon>
        <taxon>Bacilli</taxon>
        <taxon>Bacillales</taxon>
        <taxon>Alicyclobacillaceae</taxon>
        <taxon>Alicyclobacillus</taxon>
    </lineage>
</organism>
<dbReference type="GO" id="GO:0003676">
    <property type="term" value="F:nucleic acid binding"/>
    <property type="evidence" value="ECO:0007669"/>
    <property type="project" value="InterPro"/>
</dbReference>
<sequence length="359" mass="38826">MSESQHCAKDSGVAAGWTPAPRHQDELKQVADALRSHDDWLIVTHERPDGDAIGSALAMACILSELGKRWTFGIAEPMPIRFSFLPFFTEAIILAGDVPLTHVVAVDCADSGRFQYAKRLIRDDAMVVNVDHHQTNPHYGHVNFVDSDAAATCELVYHIARSLSVSISEELAKCLYTGILTDTGGFAQPNTSRAVHQIAAELLESGVQPYDIAGPALEARTWQQTKLLQASLNTLSLHQDGLVASLYVTREMLDSTLCTDDDTEILVGFARAIETVEVGLMFRELANGRVKVSLRSKRCVDVARIAQGFSGGGHARAAGCELAEPLQVAMDLVHLKVREAVMEAAECIAGYSSSTSPLG</sequence>
<dbReference type="AlphaFoldDB" id="A0A0P9CLC8"/>
<dbReference type="InterPro" id="IPR001667">
    <property type="entry name" value="DDH_dom"/>
</dbReference>
<proteinExistence type="predicted"/>
<dbReference type="SUPFAM" id="SSF64182">
    <property type="entry name" value="DHH phosphoesterases"/>
    <property type="match status" value="1"/>
</dbReference>
<feature type="domain" description="DHHA1" evidence="2">
    <location>
        <begin position="258"/>
        <end position="327"/>
    </location>
</feature>